<sequence length="234" mass="26643">MFKKLLKKSVHRGVTSELRQPLLHRKDYEPFQDREGCEISEETAPVAHLSPTDVKVGNVSGGVLQDGSEGELRDWCNLPDGPLLSILERLTSLGDFFAFSHVCREWRSVSEVRKMEYMATQPPLVCANLSYGGFYSWKEERLYKKEVLKVKGEKIAGFSHGFLISLRFKHGEAYFALVNPVTGVEVMARFPVLPKCVSALIVTQRKTKTKIQQALRSFNKPQFSKRIIKLRNIL</sequence>
<accession>A0AAV9ARB0</accession>
<dbReference type="PANTHER" id="PTHR45463">
    <property type="entry name" value="OS09G0392200 PROTEIN"/>
    <property type="match status" value="1"/>
</dbReference>
<dbReference type="InterPro" id="IPR001810">
    <property type="entry name" value="F-box_dom"/>
</dbReference>
<comment type="caution">
    <text evidence="2">The sequence shown here is derived from an EMBL/GenBank/DDBJ whole genome shotgun (WGS) entry which is preliminary data.</text>
</comment>
<gene>
    <name evidence="2" type="ORF">QJS04_geneDACA019339</name>
</gene>
<keyword evidence="3" id="KW-1185">Reference proteome</keyword>
<evidence type="ECO:0000259" key="1">
    <source>
        <dbReference type="Pfam" id="PF12937"/>
    </source>
</evidence>
<dbReference type="Gene3D" id="1.20.1280.50">
    <property type="match status" value="1"/>
</dbReference>
<dbReference type="SUPFAM" id="SSF81383">
    <property type="entry name" value="F-box domain"/>
    <property type="match status" value="1"/>
</dbReference>
<dbReference type="InterPro" id="IPR036047">
    <property type="entry name" value="F-box-like_dom_sf"/>
</dbReference>
<reference evidence="2" key="2">
    <citation type="submission" date="2023-06" db="EMBL/GenBank/DDBJ databases">
        <authorList>
            <person name="Ma L."/>
            <person name="Liu K.-W."/>
            <person name="Li Z."/>
            <person name="Hsiao Y.-Y."/>
            <person name="Qi Y."/>
            <person name="Fu T."/>
            <person name="Tang G."/>
            <person name="Zhang D."/>
            <person name="Sun W.-H."/>
            <person name="Liu D.-K."/>
            <person name="Li Y."/>
            <person name="Chen G.-Z."/>
            <person name="Liu X.-D."/>
            <person name="Liao X.-Y."/>
            <person name="Jiang Y.-T."/>
            <person name="Yu X."/>
            <person name="Hao Y."/>
            <person name="Huang J."/>
            <person name="Zhao X.-W."/>
            <person name="Ke S."/>
            <person name="Chen Y.-Y."/>
            <person name="Wu W.-L."/>
            <person name="Hsu J.-L."/>
            <person name="Lin Y.-F."/>
            <person name="Huang M.-D."/>
            <person name="Li C.-Y."/>
            <person name="Huang L."/>
            <person name="Wang Z.-W."/>
            <person name="Zhao X."/>
            <person name="Zhong W.-Y."/>
            <person name="Peng D.-H."/>
            <person name="Ahmad S."/>
            <person name="Lan S."/>
            <person name="Zhang J.-S."/>
            <person name="Tsai W.-C."/>
            <person name="Van De Peer Y."/>
            <person name="Liu Z.-J."/>
        </authorList>
    </citation>
    <scope>NUCLEOTIDE SEQUENCE</scope>
    <source>
        <strain evidence="2">SCP</strain>
        <tissue evidence="2">Leaves</tissue>
    </source>
</reference>
<dbReference type="EMBL" id="JAUJYN010000007">
    <property type="protein sequence ID" value="KAK1266627.1"/>
    <property type="molecule type" value="Genomic_DNA"/>
</dbReference>
<dbReference type="Proteomes" id="UP001179952">
    <property type="component" value="Unassembled WGS sequence"/>
</dbReference>
<organism evidence="2 3">
    <name type="scientific">Acorus gramineus</name>
    <name type="common">Dwarf sweet flag</name>
    <dbReference type="NCBI Taxonomy" id="55184"/>
    <lineage>
        <taxon>Eukaryota</taxon>
        <taxon>Viridiplantae</taxon>
        <taxon>Streptophyta</taxon>
        <taxon>Embryophyta</taxon>
        <taxon>Tracheophyta</taxon>
        <taxon>Spermatophyta</taxon>
        <taxon>Magnoliopsida</taxon>
        <taxon>Liliopsida</taxon>
        <taxon>Acoraceae</taxon>
        <taxon>Acorus</taxon>
    </lineage>
</organism>
<dbReference type="AlphaFoldDB" id="A0AAV9ARB0"/>
<reference evidence="2" key="1">
    <citation type="journal article" date="2023" name="Nat. Commun.">
        <title>Diploid and tetraploid genomes of Acorus and the evolution of monocots.</title>
        <authorList>
            <person name="Ma L."/>
            <person name="Liu K.W."/>
            <person name="Li Z."/>
            <person name="Hsiao Y.Y."/>
            <person name="Qi Y."/>
            <person name="Fu T."/>
            <person name="Tang G.D."/>
            <person name="Zhang D."/>
            <person name="Sun W.H."/>
            <person name="Liu D.K."/>
            <person name="Li Y."/>
            <person name="Chen G.Z."/>
            <person name="Liu X.D."/>
            <person name="Liao X.Y."/>
            <person name="Jiang Y.T."/>
            <person name="Yu X."/>
            <person name="Hao Y."/>
            <person name="Huang J."/>
            <person name="Zhao X.W."/>
            <person name="Ke S."/>
            <person name="Chen Y.Y."/>
            <person name="Wu W.L."/>
            <person name="Hsu J.L."/>
            <person name="Lin Y.F."/>
            <person name="Huang M.D."/>
            <person name="Li C.Y."/>
            <person name="Huang L."/>
            <person name="Wang Z.W."/>
            <person name="Zhao X."/>
            <person name="Zhong W.Y."/>
            <person name="Peng D.H."/>
            <person name="Ahmad S."/>
            <person name="Lan S."/>
            <person name="Zhang J.S."/>
            <person name="Tsai W.C."/>
            <person name="Van de Peer Y."/>
            <person name="Liu Z.J."/>
        </authorList>
    </citation>
    <scope>NUCLEOTIDE SEQUENCE</scope>
    <source>
        <strain evidence="2">SCP</strain>
    </source>
</reference>
<dbReference type="Pfam" id="PF12937">
    <property type="entry name" value="F-box-like"/>
    <property type="match status" value="1"/>
</dbReference>
<proteinExistence type="predicted"/>
<evidence type="ECO:0000313" key="3">
    <source>
        <dbReference type="Proteomes" id="UP001179952"/>
    </source>
</evidence>
<name>A0AAV9ARB0_ACOGR</name>
<evidence type="ECO:0000313" key="2">
    <source>
        <dbReference type="EMBL" id="KAK1266627.1"/>
    </source>
</evidence>
<feature type="domain" description="F-box" evidence="1">
    <location>
        <begin position="75"/>
        <end position="110"/>
    </location>
</feature>
<dbReference type="PANTHER" id="PTHR45463:SF8">
    <property type="entry name" value="OS09G0392200 PROTEIN"/>
    <property type="match status" value="1"/>
</dbReference>
<protein>
    <recommendedName>
        <fullName evidence="1">F-box domain-containing protein</fullName>
    </recommendedName>
</protein>